<gene>
    <name evidence="1" type="ORF">FB380_004813</name>
</gene>
<protein>
    <submittedName>
        <fullName evidence="1">Uncharacterized protein</fullName>
    </submittedName>
</protein>
<dbReference type="RefSeq" id="WP_166757843.1">
    <property type="nucleotide sequence ID" value="NZ_BAABJU010000041.1"/>
</dbReference>
<name>A0A846LVA8_9ACTN</name>
<dbReference type="AlphaFoldDB" id="A0A846LVA8"/>
<accession>A0A846LVA8</accession>
<organism evidence="1 2">
    <name type="scientific">Modestobacter marinus</name>
    <dbReference type="NCBI Taxonomy" id="477641"/>
    <lineage>
        <taxon>Bacteria</taxon>
        <taxon>Bacillati</taxon>
        <taxon>Actinomycetota</taxon>
        <taxon>Actinomycetes</taxon>
        <taxon>Geodermatophilales</taxon>
        <taxon>Geodermatophilaceae</taxon>
        <taxon>Modestobacter</taxon>
    </lineage>
</organism>
<sequence length="342" mass="38691">MKTAAMDKAGRERLAVEVVYDAAELDKLEPGDKPDFVLAKRYGPEFGVEVTDLYETESNARLINVPGYIGQLFEGGPHIHRDDVAVLQVAEFSITDQDGNVKQENVRGVIQERSSESVHSEKLAQVIRSKNTKHAGYKTGLSHINLIIVDHFDRQDDDSREYDTSRLFGRGVREAMAESPFQEVFLVGYGPSMKFYYRPLRQLMLLEQFRVFGAALDAFEPGCKLPIELQPEHVTPLFVRVMERTTLALTYAMEQDKDWAVHHGCAVRLEDRGIVVSDYSDYPPRLEPCRLPDNPLPPDAFDALVRQHRDFSGKHGMTTRYFAPAAKSPVVPLGDESKDEHR</sequence>
<evidence type="ECO:0000313" key="2">
    <source>
        <dbReference type="Proteomes" id="UP000552836"/>
    </source>
</evidence>
<proteinExistence type="predicted"/>
<dbReference type="Proteomes" id="UP000552836">
    <property type="component" value="Unassembled WGS sequence"/>
</dbReference>
<reference evidence="1 2" key="1">
    <citation type="submission" date="2020-02" db="EMBL/GenBank/DDBJ databases">
        <title>Sequencing the genomes of 1000 actinobacteria strains.</title>
        <authorList>
            <person name="Klenk H.-P."/>
        </authorList>
    </citation>
    <scope>NUCLEOTIDE SEQUENCE [LARGE SCALE GENOMIC DNA]</scope>
    <source>
        <strain evidence="1 2">DSM 45201</strain>
    </source>
</reference>
<comment type="caution">
    <text evidence="1">The sequence shown here is derived from an EMBL/GenBank/DDBJ whole genome shotgun (WGS) entry which is preliminary data.</text>
</comment>
<evidence type="ECO:0000313" key="1">
    <source>
        <dbReference type="EMBL" id="NIH70302.1"/>
    </source>
</evidence>
<dbReference type="EMBL" id="JAAMPA010000008">
    <property type="protein sequence ID" value="NIH70302.1"/>
    <property type="molecule type" value="Genomic_DNA"/>
</dbReference>